<keyword evidence="4" id="KW-0712">Selenocysteine</keyword>
<evidence type="ECO:0000256" key="5">
    <source>
        <dbReference type="ARBA" id="ARBA00023180"/>
    </source>
</evidence>
<gene>
    <name evidence="7" type="primary">Selenop</name>
    <name evidence="7" type="ORF">BALREX_R11057</name>
</gene>
<evidence type="ECO:0000259" key="6">
    <source>
        <dbReference type="Pfam" id="PF04592"/>
    </source>
</evidence>
<comment type="caution">
    <text evidence="7">The sequence shown here is derived from an EMBL/GenBank/DDBJ whole genome shotgun (WGS) entry which is preliminary data.</text>
</comment>
<evidence type="ECO:0000256" key="1">
    <source>
        <dbReference type="ARBA" id="ARBA00004613"/>
    </source>
</evidence>
<evidence type="ECO:0000256" key="3">
    <source>
        <dbReference type="ARBA" id="ARBA00022729"/>
    </source>
</evidence>
<dbReference type="GO" id="GO:0001887">
    <property type="term" value="P:selenium compound metabolic process"/>
    <property type="evidence" value="ECO:0007669"/>
    <property type="project" value="TreeGrafter"/>
</dbReference>
<evidence type="ECO:0000256" key="2">
    <source>
        <dbReference type="ARBA" id="ARBA00022525"/>
    </source>
</evidence>
<dbReference type="InterPro" id="IPR007671">
    <property type="entry name" value="Selenoprotein-P_N"/>
</dbReference>
<keyword evidence="8" id="KW-1185">Reference proteome</keyword>
<dbReference type="PANTHER" id="PTHR10105:SF3">
    <property type="entry name" value="SELENOPROTEIN P"/>
    <property type="match status" value="1"/>
</dbReference>
<feature type="non-terminal residue" evidence="7">
    <location>
        <position position="1"/>
    </location>
</feature>
<keyword evidence="2" id="KW-0964">Secreted</keyword>
<dbReference type="OrthoDB" id="6134775at2759"/>
<evidence type="ECO:0000313" key="8">
    <source>
        <dbReference type="Proteomes" id="UP000528411"/>
    </source>
</evidence>
<name>A0A7L2U8E1_BALRX</name>
<reference evidence="7 8" key="1">
    <citation type="submission" date="2019-09" db="EMBL/GenBank/DDBJ databases">
        <title>Bird 10,000 Genomes (B10K) Project - Family phase.</title>
        <authorList>
            <person name="Zhang G."/>
        </authorList>
    </citation>
    <scope>NUCLEOTIDE SEQUENCE [LARGE SCALE GENOMIC DNA]</scope>
    <source>
        <strain evidence="7">B10K-DU-012-56</strain>
    </source>
</reference>
<dbReference type="GO" id="GO:0005576">
    <property type="term" value="C:extracellular region"/>
    <property type="evidence" value="ECO:0007669"/>
    <property type="project" value="UniProtKB-SubCell"/>
</dbReference>
<dbReference type="EMBL" id="VYZW01016624">
    <property type="protein sequence ID" value="NXS41834.1"/>
    <property type="molecule type" value="Genomic_DNA"/>
</dbReference>
<dbReference type="Proteomes" id="UP000528411">
    <property type="component" value="Unassembled WGS sequence"/>
</dbReference>
<dbReference type="Pfam" id="PF04592">
    <property type="entry name" value="SelP_N"/>
    <property type="match status" value="1"/>
</dbReference>
<keyword evidence="5" id="KW-0325">Glycoprotein</keyword>
<dbReference type="AlphaFoldDB" id="A0A7L2U8E1"/>
<proteinExistence type="predicted"/>
<accession>A0A7L2U8E1</accession>
<feature type="non-terminal residue" evidence="7">
    <location>
        <position position="165"/>
    </location>
</feature>
<keyword evidence="3" id="KW-0732">Signal</keyword>
<evidence type="ECO:0000256" key="4">
    <source>
        <dbReference type="ARBA" id="ARBA00022933"/>
    </source>
</evidence>
<dbReference type="PANTHER" id="PTHR10105">
    <property type="entry name" value="SELENOPROTEIN P"/>
    <property type="match status" value="1"/>
</dbReference>
<sequence length="165" mass="19638">CFFTFSTRLEDLRVKLENEGLVNTSYVVVNHQGTYSQRNFHLLKESVSDYITVYQQDEQQADVWTTLNGNKDVFLIYDRCSHLVYHLGLPYSFLSFQYVEESIKIAYCENKRGNCSYTVFSCFILYILEKETGFDWYLKKIISIEPKPTGQHSHHHNLHRHRHHH</sequence>
<protein>
    <submittedName>
        <fullName evidence="7">SEPP1 protein</fullName>
    </submittedName>
</protein>
<evidence type="ECO:0000313" key="7">
    <source>
        <dbReference type="EMBL" id="NXS41834.1"/>
    </source>
</evidence>
<organism evidence="7 8">
    <name type="scientific">Balaeniceps rex</name>
    <name type="common">Shoebill</name>
    <dbReference type="NCBI Taxonomy" id="33584"/>
    <lineage>
        <taxon>Eukaryota</taxon>
        <taxon>Metazoa</taxon>
        <taxon>Chordata</taxon>
        <taxon>Craniata</taxon>
        <taxon>Vertebrata</taxon>
        <taxon>Euteleostomi</taxon>
        <taxon>Archelosauria</taxon>
        <taxon>Archosauria</taxon>
        <taxon>Dinosauria</taxon>
        <taxon>Saurischia</taxon>
        <taxon>Theropoda</taxon>
        <taxon>Coelurosauria</taxon>
        <taxon>Aves</taxon>
        <taxon>Neognathae</taxon>
        <taxon>Neoaves</taxon>
        <taxon>Aequornithes</taxon>
        <taxon>Pelecaniformes</taxon>
        <taxon>Balaenicipitidae</taxon>
        <taxon>Balaeniceps</taxon>
    </lineage>
</organism>
<feature type="domain" description="Selenoprotein P N-terminal" evidence="6">
    <location>
        <begin position="3"/>
        <end position="165"/>
    </location>
</feature>
<dbReference type="InterPro" id="IPR037941">
    <property type="entry name" value="SeP"/>
</dbReference>
<dbReference type="GO" id="GO:0008430">
    <property type="term" value="F:selenium binding"/>
    <property type="evidence" value="ECO:0007669"/>
    <property type="project" value="InterPro"/>
</dbReference>
<comment type="subcellular location">
    <subcellularLocation>
        <location evidence="1">Secreted</location>
    </subcellularLocation>
</comment>